<feature type="chain" id="PRO_5007831116" description="Insecticide toxin TcdB middle/N-terminal domain-containing protein" evidence="4">
    <location>
        <begin position="23"/>
        <end position="3653"/>
    </location>
</feature>
<dbReference type="PANTHER" id="PTHR32305">
    <property type="match status" value="1"/>
</dbReference>
<dbReference type="GO" id="GO:0005576">
    <property type="term" value="C:extracellular region"/>
    <property type="evidence" value="ECO:0007669"/>
    <property type="project" value="UniProtKB-SubCell"/>
</dbReference>
<dbReference type="InterPro" id="IPR050708">
    <property type="entry name" value="T6SS_VgrG/RHS"/>
</dbReference>
<sequence length="3653" mass="402908">MSKLLKFIALLCISFTAVGVRASATPCNSDPVQAYANEAITFRVTQPVHNYWNMGPSKMYLDNELIYPKAGVATVNNFYTHTFPTAGSFDLKIEIDKKFGNKAHFIDECTKKITVLKRKVPKLEVIKQSHKYWVNKDENISITFSAAHADRIILTTKRYEEKDWRALKTCHASTCEGKINAEGFTTHAISAIAYNGAQNSYPVTYNWSSRGRNVSPSVSISANSNLVNNGTSTDITITASDKNVNPAHHISQVEFLGADGKWVSKTPQCIGNSGKKKRVSCKVNSGNLSKAAGFKARVKDSGLWVTSNEQWVGINNAPKINNLSIKSGNKESRFFTTSSDVSVSTTATDSNGNIARIQICGAKGTNNVDPNKACSAGEWVSCSSSPCSKSRKLTSAGAYTIYSRVEDKLGLKGFAPPQTIHVLSDFGIYVDQNSVARQYIVNDKNNPPEISWTIVANKVYSSGRKVKGFRIVPNGNAAHAITPNVPELAGGPVSIDEACIDGRCRFTLKWKPDSDAVFGSPIHFYVQVIDDQNAVQQSDTIQTTIALAKPPVPPTPVVSLNLNSSLNRYEIDVSKYGNASRFSIEVNKAGVKSTYATTTRGLPWGVPGTSVDDNGSTLSVCVVGIADGPNGFSTSKIKGCASKTIDHNDTPQRPLFNMSHSQFGGDYTMRWQSSQDKGLTKYYNLKRWNGHIAATSQAANAIYSNIQDTAFPITDTPMGTYTYILEACNRFNECKQSSPFVVEHIAPMAASASVSEDSKKLILGGAGFALSGGRLIAQIENTSETYEIEQSDITVNQSGGVLTANLTERLYKGYENKGLIVEYRNQVSCPVDDNDINIIGKVLCVDGLSTYKVRVDDQAPDEVLDMTENNFTVSSSGYVYVGASQPGSDKGAAPFYQVGASSETITGLHIYKHGTQNSGWIFKTDDANANSDDRIVGKPLVLNQGGVEHVYFGAQNHSVYKITHNPSSISDNRFSYIWKQTTGGANTAGVQTDMYGNIYVGSMDQKLYSLLPDSGQINWHYSFAPSGGVVSLTGVGADGLVSVTTQDGEINHIDRNLVDKKAVSWTRLDDYQNLENPGWQPPVDYLEGNIISHLLAVIHNRLPSKREIAALSFAHMHGHSLEEVVNAILNAPVGTDQQALALRGPDNLAFANALMSRLLNSEVSTSTTLLGKTASQWAAELESGKLRRAELVILLQQPTYTYYQDTVNELMDIYFGYCFGSQCNYSRDTDNDGILNIIELALGLNVNDPRDGLRAPQMTLQKREGGNLTFALSSLDNIDYYKVFHIVNSSPEVETRLDASGSAVPYETVWSKVVTNADHVFYAKSCLETLIENKKYESCSVSASSNESITVEDSSSESAINVVLSTKPATKDTSQVELMKNAEMTPTLGSFRVSEAGSATYSIPIQLPSGIAGVTPSVSMSYNSQAGDSSIAVGWSLNVGSAITRCRATLATDGYSRSVGFNDSDKYCLDGQRLIKVENPYVSPVLPYQGSGNATYVLEHDAQVIVKDVTVLGARQFVVFGKDGSKKIYGGHSSRIVKVGGGDYNPTLTWLLHKEYDSTQSDESAVTYSYTTKASNGDALGDGELVLEKIDYSTYRVKFDYSAGKTRNLTYINHGTLSQRARLDKITVQKVGASPVELSHYKIAANTSEPSGNGLRRLDKFQQCRGGICKKPIVFDYADFATPHYFEKNTELFVAKDKNKLAAFTFIDTQGDGFAELATLERLHGQDKKYELCLWPSQPNDNQSALDCWTLSREDDSDSVSMMAIDPEGDGSQTLWINKKSYFEESYSGFYWLAFGFDGEKLTFGYPEISNLRGNFMREIKSADFDGDGYLDIAYKKQFDDATVYISYWNGTSYSNESKVDFSYGEIGTVSDWRATDINFDGLADIISLSCWSGSCDEPNPGRLFAFINQGSNTSFQSHPIYGSENGKLEHLTITDINSDGLVDFILLDSASNGTKAWKVLTSRTSSIYAYNIVPQYQATVFELNDTEDTSLNLQDASLDENATPFVLDVDKNGINEVYFKQKGATDYWNKFQWDTDKGSLRLQAERVRTFNLDRDAKSLVFPADFDNNGFVDLVQKDGDRLVARFGSNQPAHAGLLRSIKQGYGNETRIEYRAMNTLGKDAIYSKSLEDLPSELRDTTEDSKQFDAQGFKVSNLVSAMPLVASVETDTSVSSAQGEDKPLTVSYRYYGAKAQFGGRGTLGFAAIRTTTEKDQKHFITTTRYRQAFPYTGLPAATHKSIGERLISLAVNKYARAEGKHSNSYYIFTEKSRDCSARIDSVDAVASYSVSGYSCTNTTIDEDVWGNVFTMDVTQYDVLFHNVEEFAYYGYLSDGTELASTNTTNCYGEACNKEYAYAKPYVRLGRLTSTTVTQTELNKDSVTKTNKFTYYDSGIEKFLLKDEVVNEGAGCDKELTTSYTYDEVGNIETVALTNTGCSSEQQQTRLTTHVYDEQLHLKSSSNNYFTPSVVKSWNDFGQPLIVEHIDDLQIHMLYDTFGAKIGSFSTDGAQSYTYLTDCDANDTQCAVQQNTLLNGYIVEKSYMDKGGRVYESHKRGMHDHFWFKTEVEHDRFGRAISHKGPGQEAVTTVYDAFDRVVSVTDPNAGTITTHKQQGLVSTVTMESTGLQIEGTANRDKGLPGGNSQTQSVETDLLGRNYKVTDNAGNVLTYEYDIWGNNTTVHSSADNQIVLQNTYEADGRLLSRKTLNNGEWSYKFNAFGQVREQTDARGVTSTIKYDLIGRKISQSQTSSDNKVVLEGDSEWSYIEYDEAATQPTHQLQYAKQGNWLQHYFYDKRGRLASTLTDLESNQCYSGVVFNSSNSDLNISDDKLLDPVSSLCVIQQKFYDQYGRDAYQFEDYRRNQDGYFYDVRGIKKIYHKFGMVIGLQEARDTENGIRYYNVDTAAVNKRGQVTSYDKGLVKMSLMYDSQGMIAGIDAKYRDKALYLQGDRYRFDSLGNLTYRSLLNGSGEQKFGYDGLNRVSAVNGVTDFEYCDNGSLKKKGKWTYHYGANQCDSHRLEKRTRNIRDFNTNIEPFNGLTAAGNNTAPELTPASHAAIDPQILGHIEETFDYDNNGNELWMKRDNKAYRSQTYSGRNKVKSIKGIKDEISFDYDVNNRRYKRVDDNQTVYYVGALELTKRNVGSIEEKFIRRYIGNEAVQIYYVEGGSSLQWMFTDHQGSITAVADSNYNLLARYQYDVFGKRSKVAKNKADEQYYAAHLSISLFNEIAPNLRSYTGHEPVSLDGDNRVIHMNGRIYDADTGRFMQADPFIQAPQNLQNYNAYSYVLNNPLSFTDPSGYLFKKMLKGAMKATGTWDLMQQIAANPVLNSVIQVVMIFIPGCQSGACHAVFNAATTFAATGSLNAGIKAGAISYAQSAALQKIGASKTWGQPGSIENIAANALVGGVASELQGGKFGHGFIAAGVASTFKPMLNNIGGAQSANSAIKTGNIEMLAKFKVHRIIGAAVIGGTTSMITGGKFANGAITAAFTQAFNGESRNEADAIEKNFGNLRDKISEANYKTEEGRITIATAKNMLTKGGISRSQFDRILRQKSHARLLQRALVTDLTKLIASDAIPQILKAADPTSDSSQRALVADVVSSATSSFTIGKLAGGYSSYLNINTMWDVQNVRNNFYMNTEAFDMMFDDERYLLLGKYRGF</sequence>
<dbReference type="SUPFAM" id="SSF50998">
    <property type="entry name" value="Quinoprotein alcohol dehydrogenase-like"/>
    <property type="match status" value="1"/>
</dbReference>
<dbReference type="InterPro" id="IPR028994">
    <property type="entry name" value="Integrin_alpha_N"/>
</dbReference>
<evidence type="ECO:0008006" key="7">
    <source>
        <dbReference type="Google" id="ProtNLM"/>
    </source>
</evidence>
<comment type="subcellular location">
    <subcellularLocation>
        <location evidence="1">Secreted</location>
    </subcellularLocation>
</comment>
<dbReference type="NCBIfam" id="TIGR03696">
    <property type="entry name" value="Rhs_assc_core"/>
    <property type="match status" value="1"/>
</dbReference>
<dbReference type="InterPro" id="IPR006530">
    <property type="entry name" value="YD"/>
</dbReference>
<dbReference type="SUPFAM" id="SSF69318">
    <property type="entry name" value="Integrin alpha N-terminal domain"/>
    <property type="match status" value="1"/>
</dbReference>
<dbReference type="InterPro" id="IPR011047">
    <property type="entry name" value="Quinoprotein_ADH-like_sf"/>
</dbReference>
<reference evidence="5 6" key="1">
    <citation type="submission" date="2013-07" db="EMBL/GenBank/DDBJ databases">
        <title>Comparative Genomic and Metabolomic Analysis of Twelve Strains of Pseudoalteromonas luteoviolacea.</title>
        <authorList>
            <person name="Vynne N.G."/>
            <person name="Mansson M."/>
            <person name="Gram L."/>
        </authorList>
    </citation>
    <scope>NUCLEOTIDE SEQUENCE [LARGE SCALE GENOMIC DNA]</scope>
    <source>
        <strain evidence="5 6">DSM 6061</strain>
    </source>
</reference>
<keyword evidence="6" id="KW-1185">Reference proteome</keyword>
<dbReference type="InterPro" id="IPR003284">
    <property type="entry name" value="Sal_SpvB"/>
</dbReference>
<accession>A0A161ZUX3</accession>
<protein>
    <recommendedName>
        <fullName evidence="7">Insecticide toxin TcdB middle/N-terminal domain-containing protein</fullName>
    </recommendedName>
</protein>
<organism evidence="5 6">
    <name type="scientific">Pseudoalteromonas luteoviolacea DSM 6061</name>
    <dbReference type="NCBI Taxonomy" id="1365250"/>
    <lineage>
        <taxon>Bacteria</taxon>
        <taxon>Pseudomonadati</taxon>
        <taxon>Pseudomonadota</taxon>
        <taxon>Gammaproteobacteria</taxon>
        <taxon>Alteromonadales</taxon>
        <taxon>Pseudoalteromonadaceae</taxon>
        <taxon>Pseudoalteromonas</taxon>
    </lineage>
</organism>
<dbReference type="PANTHER" id="PTHR32305:SF15">
    <property type="entry name" value="PROTEIN RHSA-RELATED"/>
    <property type="match status" value="1"/>
</dbReference>
<keyword evidence="4" id="KW-0732">Signal</keyword>
<evidence type="ECO:0000313" key="5">
    <source>
        <dbReference type="EMBL" id="KZN33368.1"/>
    </source>
</evidence>
<gene>
    <name evidence="5" type="ORF">N475_20415</name>
</gene>
<dbReference type="PROSITE" id="PS00018">
    <property type="entry name" value="EF_HAND_1"/>
    <property type="match status" value="1"/>
</dbReference>
<evidence type="ECO:0000313" key="6">
    <source>
        <dbReference type="Proteomes" id="UP000076643"/>
    </source>
</evidence>
<dbReference type="Proteomes" id="UP000076643">
    <property type="component" value="Unassembled WGS sequence"/>
</dbReference>
<dbReference type="Gene3D" id="2.40.128.630">
    <property type="match status" value="1"/>
</dbReference>
<dbReference type="InterPro" id="IPR018247">
    <property type="entry name" value="EF_Hand_1_Ca_BS"/>
</dbReference>
<keyword evidence="2" id="KW-0964">Secreted</keyword>
<evidence type="ECO:0000256" key="3">
    <source>
        <dbReference type="ARBA" id="ARBA00023026"/>
    </source>
</evidence>
<comment type="caution">
    <text evidence="5">The sequence shown here is derived from an EMBL/GenBank/DDBJ whole genome shotgun (WGS) entry which is preliminary data.</text>
</comment>
<name>A0A161ZUX3_9GAMM</name>
<dbReference type="GO" id="GO:0005737">
    <property type="term" value="C:cytoplasm"/>
    <property type="evidence" value="ECO:0007669"/>
    <property type="project" value="InterPro"/>
</dbReference>
<dbReference type="InterPro" id="IPR022385">
    <property type="entry name" value="Rhs_assc_core"/>
</dbReference>
<evidence type="ECO:0000256" key="2">
    <source>
        <dbReference type="ARBA" id="ARBA00022525"/>
    </source>
</evidence>
<dbReference type="Gene3D" id="2.180.10.10">
    <property type="entry name" value="RHS repeat-associated core"/>
    <property type="match status" value="1"/>
</dbReference>
<proteinExistence type="predicted"/>
<evidence type="ECO:0000256" key="1">
    <source>
        <dbReference type="ARBA" id="ARBA00004613"/>
    </source>
</evidence>
<dbReference type="NCBIfam" id="TIGR01643">
    <property type="entry name" value="YD_repeat_2x"/>
    <property type="match status" value="1"/>
</dbReference>
<keyword evidence="3" id="KW-0843">Virulence</keyword>
<feature type="signal peptide" evidence="4">
    <location>
        <begin position="1"/>
        <end position="22"/>
    </location>
</feature>
<dbReference type="Pfam" id="PF03534">
    <property type="entry name" value="SpvB"/>
    <property type="match status" value="1"/>
</dbReference>
<dbReference type="RefSeq" id="WP_063365733.1">
    <property type="nucleotide sequence ID" value="NZ_AQHB01000030.1"/>
</dbReference>
<evidence type="ECO:0000256" key="4">
    <source>
        <dbReference type="SAM" id="SignalP"/>
    </source>
</evidence>
<dbReference type="EMBL" id="AUYB01000124">
    <property type="protein sequence ID" value="KZN33368.1"/>
    <property type="molecule type" value="Genomic_DNA"/>
</dbReference>
<dbReference type="PATRIC" id="fig|1365250.3.peg.3793"/>